<accession>A0ABZ2YAW3</accession>
<proteinExistence type="predicted"/>
<feature type="transmembrane region" description="Helical" evidence="1">
    <location>
        <begin position="7"/>
        <end position="28"/>
    </location>
</feature>
<dbReference type="RefSeq" id="WP_369018303.1">
    <property type="nucleotide sequence ID" value="NZ_CP121689.1"/>
</dbReference>
<evidence type="ECO:0000313" key="2">
    <source>
        <dbReference type="EMBL" id="WZL76145.1"/>
    </source>
</evidence>
<dbReference type="Proteomes" id="UP001461341">
    <property type="component" value="Chromosome"/>
</dbReference>
<feature type="transmembrane region" description="Helical" evidence="1">
    <location>
        <begin position="105"/>
        <end position="126"/>
    </location>
</feature>
<evidence type="ECO:0008006" key="4">
    <source>
        <dbReference type="Google" id="ProtNLM"/>
    </source>
</evidence>
<keyword evidence="1" id="KW-0472">Membrane</keyword>
<feature type="transmembrane region" description="Helical" evidence="1">
    <location>
        <begin position="79"/>
        <end position="99"/>
    </location>
</feature>
<keyword evidence="1" id="KW-0812">Transmembrane</keyword>
<sequence>MQKSERLAKVISALLQPTFVAAFLYGVVSFSFLQPPSKALFYWLVGFLFATLLPTLLVIKLAQKGRVSDPDLPHHRERFIPYLLITALYAAGFLVLYLLKAPRPLLGITACYIGVTAVGAFISLFWKISMHLAGVAGPVTALVYYLNPSWALLYALLFLLGWARLYLKKHNLYQILAGSAFSALMTYGILHLWFQK</sequence>
<evidence type="ECO:0000256" key="1">
    <source>
        <dbReference type="SAM" id="Phobius"/>
    </source>
</evidence>
<feature type="transmembrane region" description="Helical" evidence="1">
    <location>
        <begin position="138"/>
        <end position="160"/>
    </location>
</feature>
<feature type="transmembrane region" description="Helical" evidence="1">
    <location>
        <begin position="172"/>
        <end position="194"/>
    </location>
</feature>
<keyword evidence="1" id="KW-1133">Transmembrane helix</keyword>
<protein>
    <recommendedName>
        <fullName evidence="4">Phosphatase PAP2 family protein</fullName>
    </recommendedName>
</protein>
<evidence type="ECO:0000313" key="3">
    <source>
        <dbReference type="Proteomes" id="UP001461341"/>
    </source>
</evidence>
<name>A0ABZ2YAW3_9BACT</name>
<organism evidence="2 3">
    <name type="scientific">Thermatribacter velox</name>
    <dbReference type="NCBI Taxonomy" id="3039681"/>
    <lineage>
        <taxon>Bacteria</taxon>
        <taxon>Pseudomonadati</taxon>
        <taxon>Atribacterota</taxon>
        <taxon>Atribacteria</taxon>
        <taxon>Atribacterales</taxon>
        <taxon>Thermatribacteraceae</taxon>
        <taxon>Thermatribacter</taxon>
    </lineage>
</organism>
<dbReference type="EMBL" id="CP121689">
    <property type="protein sequence ID" value="WZL76145.1"/>
    <property type="molecule type" value="Genomic_DNA"/>
</dbReference>
<keyword evidence="3" id="KW-1185">Reference proteome</keyword>
<gene>
    <name evidence="2" type="ORF">QBE54_11335</name>
</gene>
<feature type="transmembrane region" description="Helical" evidence="1">
    <location>
        <begin position="40"/>
        <end position="59"/>
    </location>
</feature>
<reference evidence="2 3" key="1">
    <citation type="submission" date="2023-03" db="EMBL/GenBank/DDBJ databases">
        <title>Novel Species.</title>
        <authorList>
            <person name="Ma S."/>
        </authorList>
    </citation>
    <scope>NUCLEOTIDE SEQUENCE [LARGE SCALE GENOMIC DNA]</scope>
    <source>
        <strain evidence="2 3">B11</strain>
    </source>
</reference>